<dbReference type="RefSeq" id="WP_069661635.1">
    <property type="nucleotide sequence ID" value="NZ_JBHUJJ010000001.1"/>
</dbReference>
<accession>A0A1E5H5Y5</accession>
<dbReference type="HAMAP" id="MF_01021">
    <property type="entry name" value="HisI"/>
    <property type="match status" value="1"/>
</dbReference>
<dbReference type="EC" id="3.5.4.19" evidence="11"/>
<feature type="binding site" evidence="11">
    <location>
        <position position="88"/>
    </location>
    <ligand>
        <name>Zn(2+)</name>
        <dbReference type="ChEBI" id="CHEBI:29105"/>
        <note>ligand shared between dimeric partners</note>
    </ligand>
</feature>
<dbReference type="OrthoDB" id="9795769at2"/>
<evidence type="ECO:0000256" key="9">
    <source>
        <dbReference type="ARBA" id="ARBA00022801"/>
    </source>
</evidence>
<dbReference type="PANTHER" id="PTHR42945:SF9">
    <property type="entry name" value="HISTIDINE BIOSYNTHESIS BIFUNCTIONAL PROTEIN HISIE"/>
    <property type="match status" value="1"/>
</dbReference>
<comment type="subcellular location">
    <subcellularLocation>
        <location evidence="11">Cytoplasm</location>
    </subcellularLocation>
</comment>
<dbReference type="InterPro" id="IPR002496">
    <property type="entry name" value="PRib_AMP_CycHydrolase_dom"/>
</dbReference>
<dbReference type="UniPathway" id="UPA00031">
    <property type="reaction ID" value="UER00008"/>
</dbReference>
<evidence type="ECO:0000256" key="11">
    <source>
        <dbReference type="HAMAP-Rule" id="MF_01021"/>
    </source>
</evidence>
<proteinExistence type="inferred from homology"/>
<dbReference type="Pfam" id="PF01502">
    <property type="entry name" value="PRA-CH"/>
    <property type="match status" value="1"/>
</dbReference>
<keyword evidence="11" id="KW-0862">Zinc</keyword>
<evidence type="ECO:0000259" key="12">
    <source>
        <dbReference type="Pfam" id="PF01502"/>
    </source>
</evidence>
<comment type="catalytic activity">
    <reaction evidence="2">
        <text>1-(5-phospho-beta-D-ribosyl)-ATP + H2O = 1-(5-phospho-beta-D-ribosyl)-5'-AMP + diphosphate + H(+)</text>
        <dbReference type="Rhea" id="RHEA:22828"/>
        <dbReference type="ChEBI" id="CHEBI:15377"/>
        <dbReference type="ChEBI" id="CHEBI:15378"/>
        <dbReference type="ChEBI" id="CHEBI:33019"/>
        <dbReference type="ChEBI" id="CHEBI:59457"/>
        <dbReference type="ChEBI" id="CHEBI:73183"/>
        <dbReference type="EC" id="3.6.1.31"/>
    </reaction>
</comment>
<dbReference type="InterPro" id="IPR038019">
    <property type="entry name" value="PRib_AMP_CycHydrolase_sf"/>
</dbReference>
<evidence type="ECO:0000313" key="14">
    <source>
        <dbReference type="Proteomes" id="UP000095094"/>
    </source>
</evidence>
<dbReference type="PANTHER" id="PTHR42945">
    <property type="entry name" value="HISTIDINE BIOSYNTHESIS BIFUNCTIONAL PROTEIN"/>
    <property type="match status" value="1"/>
</dbReference>
<comment type="pathway">
    <text evidence="4">Amino-acid biosynthesis; L-histidine biosynthesis; L-histidine from 5-phospho-alpha-D-ribose 1-diphosphate: step 2/9.</text>
</comment>
<gene>
    <name evidence="11" type="primary">hisI</name>
    <name evidence="13" type="ORF">BCR25_00410</name>
</gene>
<evidence type="ECO:0000256" key="7">
    <source>
        <dbReference type="ARBA" id="ARBA00022490"/>
    </source>
</evidence>
<dbReference type="SUPFAM" id="SSF141734">
    <property type="entry name" value="HisI-like"/>
    <property type="match status" value="1"/>
</dbReference>
<dbReference type="GO" id="GO:0004635">
    <property type="term" value="F:phosphoribosyl-AMP cyclohydrolase activity"/>
    <property type="evidence" value="ECO:0007669"/>
    <property type="project" value="UniProtKB-UniRule"/>
</dbReference>
<dbReference type="GO" id="GO:0000105">
    <property type="term" value="P:L-histidine biosynthetic process"/>
    <property type="evidence" value="ECO:0007669"/>
    <property type="project" value="UniProtKB-UniRule"/>
</dbReference>
<keyword evidence="7 11" id="KW-0963">Cytoplasm</keyword>
<keyword evidence="9 11" id="KW-0378">Hydrolase</keyword>
<feature type="binding site" evidence="11">
    <location>
        <position position="72"/>
    </location>
    <ligand>
        <name>Zn(2+)</name>
        <dbReference type="ChEBI" id="CHEBI:29105"/>
        <note>ligand shared between dimeric partners</note>
    </ligand>
</feature>
<evidence type="ECO:0000256" key="3">
    <source>
        <dbReference type="ARBA" id="ARBA00005169"/>
    </source>
</evidence>
<comment type="cofactor">
    <cofactor evidence="11">
        <name>Zn(2+)</name>
        <dbReference type="ChEBI" id="CHEBI:29105"/>
    </cofactor>
    <text evidence="11">Binds 1 zinc ion per subunit.</text>
</comment>
<dbReference type="InterPro" id="IPR026660">
    <property type="entry name" value="PRA-CH"/>
</dbReference>
<comment type="caution">
    <text evidence="13">The sequence shown here is derived from an EMBL/GenBank/DDBJ whole genome shotgun (WGS) entry which is preliminary data.</text>
</comment>
<dbReference type="NCBIfam" id="NF000768">
    <property type="entry name" value="PRK00051.1"/>
    <property type="match status" value="1"/>
</dbReference>
<dbReference type="AlphaFoldDB" id="A0A1E5H5Y5"/>
<evidence type="ECO:0000256" key="1">
    <source>
        <dbReference type="ARBA" id="ARBA00000024"/>
    </source>
</evidence>
<feature type="binding site" evidence="11">
    <location>
        <position position="73"/>
    </location>
    <ligand>
        <name>Mg(2+)</name>
        <dbReference type="ChEBI" id="CHEBI:18420"/>
    </ligand>
</feature>
<dbReference type="GO" id="GO:0004636">
    <property type="term" value="F:phosphoribosyl-ATP diphosphatase activity"/>
    <property type="evidence" value="ECO:0007669"/>
    <property type="project" value="UniProtKB-EC"/>
</dbReference>
<feature type="binding site" evidence="11">
    <location>
        <position position="95"/>
    </location>
    <ligand>
        <name>Zn(2+)</name>
        <dbReference type="ChEBI" id="CHEBI:29105"/>
        <note>ligand shared between dimeric partners</note>
    </ligand>
</feature>
<evidence type="ECO:0000256" key="10">
    <source>
        <dbReference type="ARBA" id="ARBA00023102"/>
    </source>
</evidence>
<keyword evidence="8 11" id="KW-0028">Amino-acid biosynthesis</keyword>
<keyword evidence="10 11" id="KW-0368">Histidine biosynthesis</keyword>
<dbReference type="GO" id="GO:0005737">
    <property type="term" value="C:cytoplasm"/>
    <property type="evidence" value="ECO:0007669"/>
    <property type="project" value="UniProtKB-SubCell"/>
</dbReference>
<dbReference type="Gene3D" id="3.10.20.810">
    <property type="entry name" value="Phosphoribosyl-AMP cyclohydrolase"/>
    <property type="match status" value="1"/>
</dbReference>
<evidence type="ECO:0000256" key="6">
    <source>
        <dbReference type="ARBA" id="ARBA00008299"/>
    </source>
</evidence>
<comment type="similarity">
    <text evidence="11">Belongs to the PRA-CH family.</text>
</comment>
<dbReference type="Proteomes" id="UP000095094">
    <property type="component" value="Unassembled WGS sequence"/>
</dbReference>
<keyword evidence="11" id="KW-0479">Metal-binding</keyword>
<reference evidence="14" key="1">
    <citation type="submission" date="2016-09" db="EMBL/GenBank/DDBJ databases">
        <authorList>
            <person name="Gulvik C.A."/>
        </authorList>
    </citation>
    <scope>NUCLEOTIDE SEQUENCE [LARGE SCALE GENOMIC DNA]</scope>
    <source>
        <strain evidence="14">LMG 8895</strain>
    </source>
</reference>
<keyword evidence="11" id="KW-0460">Magnesium</keyword>
<comment type="subunit">
    <text evidence="11">Homodimer.</text>
</comment>
<dbReference type="GO" id="GO:0000287">
    <property type="term" value="F:magnesium ion binding"/>
    <property type="evidence" value="ECO:0007669"/>
    <property type="project" value="UniProtKB-UniRule"/>
</dbReference>
<sequence length="101" mass="11408">MKPDFSKGLLPAIIIEETSKEVLMLAYMNAESYQKTLETGMTWFYSRSRQKLWNKGETSGNQQKVKGIVTDCDRDTLLITVEQTGPACHTGAHSCFYNVII</sequence>
<name>A0A1E5H5Y5_9ENTE</name>
<comment type="cofactor">
    <cofactor evidence="11">
        <name>Mg(2+)</name>
        <dbReference type="ChEBI" id="CHEBI:18420"/>
    </cofactor>
    <text evidence="11">Binds 1 Mg(2+) ion per subunit.</text>
</comment>
<dbReference type="FunFam" id="3.10.20.810:FF:000001">
    <property type="entry name" value="Histidine biosynthesis bifunctional protein HisIE"/>
    <property type="match status" value="1"/>
</dbReference>
<keyword evidence="14" id="KW-1185">Reference proteome</keyword>
<feature type="binding site" evidence="11">
    <location>
        <position position="71"/>
    </location>
    <ligand>
        <name>Mg(2+)</name>
        <dbReference type="ChEBI" id="CHEBI:18420"/>
    </ligand>
</feature>
<evidence type="ECO:0000256" key="5">
    <source>
        <dbReference type="ARBA" id="ARBA00007731"/>
    </source>
</evidence>
<organism evidence="13 14">
    <name type="scientific">Enterococcus termitis</name>
    <dbReference type="NCBI Taxonomy" id="332950"/>
    <lineage>
        <taxon>Bacteria</taxon>
        <taxon>Bacillati</taxon>
        <taxon>Bacillota</taxon>
        <taxon>Bacilli</taxon>
        <taxon>Lactobacillales</taxon>
        <taxon>Enterococcaceae</taxon>
        <taxon>Enterococcus</taxon>
    </lineage>
</organism>
<evidence type="ECO:0000313" key="13">
    <source>
        <dbReference type="EMBL" id="OEG20323.1"/>
    </source>
</evidence>
<dbReference type="EMBL" id="MIJY01000001">
    <property type="protein sequence ID" value="OEG20323.1"/>
    <property type="molecule type" value="Genomic_DNA"/>
</dbReference>
<comment type="function">
    <text evidence="11">Catalyzes the hydrolysis of the adenine ring of phosphoribosyl-AMP.</text>
</comment>
<comment type="catalytic activity">
    <reaction evidence="1 11">
        <text>1-(5-phospho-beta-D-ribosyl)-5'-AMP + H2O = 1-(5-phospho-beta-D-ribosyl)-5-[(5-phospho-beta-D-ribosylamino)methylideneamino]imidazole-4-carboxamide</text>
        <dbReference type="Rhea" id="RHEA:20049"/>
        <dbReference type="ChEBI" id="CHEBI:15377"/>
        <dbReference type="ChEBI" id="CHEBI:58435"/>
        <dbReference type="ChEBI" id="CHEBI:59457"/>
        <dbReference type="EC" id="3.5.4.19"/>
    </reaction>
</comment>
<evidence type="ECO:0000256" key="2">
    <source>
        <dbReference type="ARBA" id="ARBA00001460"/>
    </source>
</evidence>
<comment type="pathway">
    <text evidence="3 11">Amino-acid biosynthesis; L-histidine biosynthesis; L-histidine from 5-phospho-alpha-D-ribose 1-diphosphate: step 3/9.</text>
</comment>
<protein>
    <recommendedName>
        <fullName evidence="11">Phosphoribosyl-AMP cyclohydrolase</fullName>
        <shortName evidence="11">PRA-CH</shortName>
        <ecNumber evidence="11">3.5.4.19</ecNumber>
    </recommendedName>
</protein>
<evidence type="ECO:0000256" key="4">
    <source>
        <dbReference type="ARBA" id="ARBA00005204"/>
    </source>
</evidence>
<comment type="similarity">
    <text evidence="5">In the C-terminal section; belongs to the PRA-PH family.</text>
</comment>
<dbReference type="GO" id="GO:0008270">
    <property type="term" value="F:zinc ion binding"/>
    <property type="evidence" value="ECO:0007669"/>
    <property type="project" value="UniProtKB-UniRule"/>
</dbReference>
<comment type="similarity">
    <text evidence="6">In the N-terminal section; belongs to the PRA-CH family.</text>
</comment>
<feature type="binding site" evidence="11">
    <location>
        <position position="75"/>
    </location>
    <ligand>
        <name>Mg(2+)</name>
        <dbReference type="ChEBI" id="CHEBI:18420"/>
    </ligand>
</feature>
<evidence type="ECO:0000256" key="8">
    <source>
        <dbReference type="ARBA" id="ARBA00022605"/>
    </source>
</evidence>
<feature type="domain" description="Phosphoribosyl-AMP cyclohydrolase" evidence="12">
    <location>
        <begin position="24"/>
        <end position="97"/>
    </location>
</feature>